<keyword evidence="10" id="KW-0378">Hydrolase</keyword>
<evidence type="ECO:0000256" key="5">
    <source>
        <dbReference type="ARBA" id="ARBA00012780"/>
    </source>
</evidence>
<dbReference type="PANTHER" id="PTHR16631:SF17">
    <property type="entry name" value="GLUCAN ENDO-1,3-BETA-GLUCOSIDASE BTGC"/>
    <property type="match status" value="1"/>
</dbReference>
<comment type="function">
    <text evidence="16">Glucanases play a role in cell expansion during growth, in cell-cell fusion during mating, and in spore release during sporulation. This enzyme may be involved in beta-glucan degradation. Active on laminarin and lichenan.</text>
</comment>
<comment type="similarity">
    <text evidence="4 19">Belongs to the glycosyl hydrolase 17 family.</text>
</comment>
<dbReference type="GO" id="GO:0071555">
    <property type="term" value="P:cell wall organization"/>
    <property type="evidence" value="ECO:0007669"/>
    <property type="project" value="UniProtKB-KW"/>
</dbReference>
<dbReference type="EC" id="3.2.1.39" evidence="5"/>
<keyword evidence="12" id="KW-0325">Glycoprotein</keyword>
<evidence type="ECO:0000256" key="11">
    <source>
        <dbReference type="ARBA" id="ARBA00023136"/>
    </source>
</evidence>
<name>A0A8H7UI68_9FUNG</name>
<evidence type="ECO:0000256" key="12">
    <source>
        <dbReference type="ARBA" id="ARBA00023180"/>
    </source>
</evidence>
<keyword evidence="8" id="KW-0964">Secreted</keyword>
<dbReference type="GO" id="GO:0009277">
    <property type="term" value="C:fungal-type cell wall"/>
    <property type="evidence" value="ECO:0007669"/>
    <property type="project" value="TreeGrafter"/>
</dbReference>
<protein>
    <recommendedName>
        <fullName evidence="5">glucan endo-1,3-beta-D-glucosidase</fullName>
        <ecNumber evidence="5">3.2.1.39</ecNumber>
    </recommendedName>
    <alternativeName>
        <fullName evidence="18">Endo-1,3-beta-glucanase btgC</fullName>
    </alternativeName>
    <alternativeName>
        <fullName evidence="17">Laminarinase btgC</fullName>
    </alternativeName>
</protein>
<evidence type="ECO:0000256" key="1">
    <source>
        <dbReference type="ARBA" id="ARBA00000382"/>
    </source>
</evidence>
<feature type="transmembrane region" description="Helical" evidence="20">
    <location>
        <begin position="26"/>
        <end position="50"/>
    </location>
</feature>
<keyword evidence="9" id="KW-0732">Signal</keyword>
<evidence type="ECO:0000313" key="21">
    <source>
        <dbReference type="EMBL" id="KAG2183995.1"/>
    </source>
</evidence>
<evidence type="ECO:0000256" key="8">
    <source>
        <dbReference type="ARBA" id="ARBA00022525"/>
    </source>
</evidence>
<evidence type="ECO:0000256" key="18">
    <source>
        <dbReference type="ARBA" id="ARBA00043078"/>
    </source>
</evidence>
<keyword evidence="13" id="KW-0119">Carbohydrate metabolism</keyword>
<dbReference type="GO" id="GO:0000272">
    <property type="term" value="P:polysaccharide catabolic process"/>
    <property type="evidence" value="ECO:0007669"/>
    <property type="project" value="UniProtKB-KW"/>
</dbReference>
<dbReference type="Proteomes" id="UP000612746">
    <property type="component" value="Unassembled WGS sequence"/>
</dbReference>
<dbReference type="SUPFAM" id="SSF51445">
    <property type="entry name" value="(Trans)glycosidases"/>
    <property type="match status" value="1"/>
</dbReference>
<accession>A0A8H7UI68</accession>
<comment type="catalytic activity">
    <reaction evidence="1">
        <text>Hydrolysis of (1-&gt;3)-beta-D-glucosidic linkages in (1-&gt;3)-beta-D-glucans.</text>
        <dbReference type="EC" id="3.2.1.39"/>
    </reaction>
</comment>
<dbReference type="GO" id="GO:0005576">
    <property type="term" value="C:extracellular region"/>
    <property type="evidence" value="ECO:0007669"/>
    <property type="project" value="TreeGrafter"/>
</dbReference>
<evidence type="ECO:0000256" key="14">
    <source>
        <dbReference type="ARBA" id="ARBA00023316"/>
    </source>
</evidence>
<dbReference type="GO" id="GO:0009986">
    <property type="term" value="C:cell surface"/>
    <property type="evidence" value="ECO:0007669"/>
    <property type="project" value="TreeGrafter"/>
</dbReference>
<dbReference type="GO" id="GO:0005886">
    <property type="term" value="C:plasma membrane"/>
    <property type="evidence" value="ECO:0007669"/>
    <property type="project" value="UniProtKB-SubCell"/>
</dbReference>
<keyword evidence="20" id="KW-0812">Transmembrane</keyword>
<evidence type="ECO:0000256" key="2">
    <source>
        <dbReference type="ARBA" id="ARBA00004191"/>
    </source>
</evidence>
<organism evidence="21 22">
    <name type="scientific">Umbelopsis vinacea</name>
    <dbReference type="NCBI Taxonomy" id="44442"/>
    <lineage>
        <taxon>Eukaryota</taxon>
        <taxon>Fungi</taxon>
        <taxon>Fungi incertae sedis</taxon>
        <taxon>Mucoromycota</taxon>
        <taxon>Mucoromycotina</taxon>
        <taxon>Umbelopsidomycetes</taxon>
        <taxon>Umbelopsidales</taxon>
        <taxon>Umbelopsidaceae</taxon>
        <taxon>Umbelopsis</taxon>
    </lineage>
</organism>
<evidence type="ECO:0000256" key="10">
    <source>
        <dbReference type="ARBA" id="ARBA00022801"/>
    </source>
</evidence>
<dbReference type="AlphaFoldDB" id="A0A8H7UI68"/>
<comment type="caution">
    <text evidence="21">The sequence shown here is derived from an EMBL/GenBank/DDBJ whole genome shotgun (WGS) entry which is preliminary data.</text>
</comment>
<evidence type="ECO:0000256" key="19">
    <source>
        <dbReference type="RuleBase" id="RU004335"/>
    </source>
</evidence>
<keyword evidence="20" id="KW-1133">Transmembrane helix</keyword>
<evidence type="ECO:0000256" key="20">
    <source>
        <dbReference type="SAM" id="Phobius"/>
    </source>
</evidence>
<evidence type="ECO:0000256" key="9">
    <source>
        <dbReference type="ARBA" id="ARBA00022729"/>
    </source>
</evidence>
<dbReference type="OrthoDB" id="77201at2759"/>
<dbReference type="PANTHER" id="PTHR16631">
    <property type="entry name" value="GLUCAN 1,3-BETA-GLUCOSIDASE"/>
    <property type="match status" value="1"/>
</dbReference>
<keyword evidence="6" id="KW-1003">Cell membrane</keyword>
<dbReference type="Pfam" id="PF00332">
    <property type="entry name" value="Glyco_hydro_17"/>
    <property type="match status" value="1"/>
</dbReference>
<keyword evidence="22" id="KW-1185">Reference proteome</keyword>
<evidence type="ECO:0000313" key="22">
    <source>
        <dbReference type="Proteomes" id="UP000612746"/>
    </source>
</evidence>
<evidence type="ECO:0000256" key="13">
    <source>
        <dbReference type="ARBA" id="ARBA00023277"/>
    </source>
</evidence>
<evidence type="ECO:0000256" key="7">
    <source>
        <dbReference type="ARBA" id="ARBA00022512"/>
    </source>
</evidence>
<keyword evidence="15" id="KW-0624">Polysaccharide degradation</keyword>
<comment type="subcellular location">
    <subcellularLocation>
        <location evidence="3">Cell membrane</location>
        <topology evidence="3">Single-pass type II membrane protein</topology>
    </subcellularLocation>
    <subcellularLocation>
        <location evidence="2">Secreted</location>
        <location evidence="2">Cell wall</location>
    </subcellularLocation>
</comment>
<dbReference type="GO" id="GO:0042973">
    <property type="term" value="F:glucan endo-1,3-beta-D-glucosidase activity"/>
    <property type="evidence" value="ECO:0007669"/>
    <property type="project" value="UniProtKB-EC"/>
</dbReference>
<evidence type="ECO:0000256" key="16">
    <source>
        <dbReference type="ARBA" id="ARBA00037649"/>
    </source>
</evidence>
<reference evidence="21" key="1">
    <citation type="submission" date="2020-12" db="EMBL/GenBank/DDBJ databases">
        <title>Metabolic potential, ecology and presence of endohyphal bacteria is reflected in genomic diversity of Mucoromycotina.</title>
        <authorList>
            <person name="Muszewska A."/>
            <person name="Okrasinska A."/>
            <person name="Steczkiewicz K."/>
            <person name="Drgas O."/>
            <person name="Orlowska M."/>
            <person name="Perlinska-Lenart U."/>
            <person name="Aleksandrzak-Piekarczyk T."/>
            <person name="Szatraj K."/>
            <person name="Zielenkiewicz U."/>
            <person name="Pilsyk S."/>
            <person name="Malc E."/>
            <person name="Mieczkowski P."/>
            <person name="Kruszewska J.S."/>
            <person name="Biernat P."/>
            <person name="Pawlowska J."/>
        </authorList>
    </citation>
    <scope>NUCLEOTIDE SEQUENCE</scope>
    <source>
        <strain evidence="21">WA0000051536</strain>
    </source>
</reference>
<dbReference type="InterPro" id="IPR050732">
    <property type="entry name" value="Beta-glucan_modifiers"/>
</dbReference>
<evidence type="ECO:0000256" key="3">
    <source>
        <dbReference type="ARBA" id="ARBA00004401"/>
    </source>
</evidence>
<proteinExistence type="inferred from homology"/>
<gene>
    <name evidence="21" type="ORF">INT44_009006</name>
</gene>
<keyword evidence="11 20" id="KW-0472">Membrane</keyword>
<evidence type="ECO:0000256" key="15">
    <source>
        <dbReference type="ARBA" id="ARBA00023326"/>
    </source>
</evidence>
<dbReference type="Gene3D" id="3.20.20.80">
    <property type="entry name" value="Glycosidases"/>
    <property type="match status" value="1"/>
</dbReference>
<evidence type="ECO:0000256" key="4">
    <source>
        <dbReference type="ARBA" id="ARBA00008773"/>
    </source>
</evidence>
<dbReference type="InterPro" id="IPR000490">
    <property type="entry name" value="Glyco_hydro_17"/>
</dbReference>
<dbReference type="InterPro" id="IPR017853">
    <property type="entry name" value="GH"/>
</dbReference>
<evidence type="ECO:0000256" key="17">
    <source>
        <dbReference type="ARBA" id="ARBA00042373"/>
    </source>
</evidence>
<keyword evidence="14" id="KW-0961">Cell wall biogenesis/degradation</keyword>
<evidence type="ECO:0000256" key="6">
    <source>
        <dbReference type="ARBA" id="ARBA00022475"/>
    </source>
</evidence>
<keyword evidence="7" id="KW-0134">Cell wall</keyword>
<dbReference type="EMBL" id="JAEPRA010000006">
    <property type="protein sequence ID" value="KAG2183995.1"/>
    <property type="molecule type" value="Genomic_DNA"/>
</dbReference>
<sequence>MEQTEDTIAAEKNQTVKSNFGRKRKAWVIVGVVCGLLFVGGLVGGLIYYYTSQANKSNSPPSTADPPSTDYSGNTTIMLDPRYTRSFWGMDYTPRGSQMDLGCTVTQDDVIEDLKILYQLTPRIRLYGMDCAQADLVLNGLNRLGIDMGVVLTLWVDDNQTTYQRQYDTFWKVTDTYGFDRLTGVSIGNEAIFRKQATVDNLVSKMDQMRSALADKGQTHIPVYTTEINDLDKLLPHEDALMDNVHPFFGGTTAETAANWTWKYYYEVDQYPTIQYAKTNNIQIPAVISEIGWPSFPPNGSVQGAIPGIPQLQRFMDDYVCEANRRGLPYYWFEFKDEPWKQWMFNETRESYWGLFDENRQLKNVSLPNCPMDVWTKGDLAVPQPLPLTTTH</sequence>